<keyword evidence="2" id="KW-1185">Reference proteome</keyword>
<protein>
    <submittedName>
        <fullName evidence="1">Hemagglutinin repeat-containing protein</fullName>
    </submittedName>
</protein>
<sequence>MPSIASRKTFRTSTLVSSLTVAGLMAASAAHAQGLDAAAGSGVTVTQQQNVPVVQIATPSAQGLSHNRFSNYSVGAAGVVLNNARQAVNTQLAGQVQANPNLSGGTAKVILNEVVGSSVTTITGTHEIAGDKAALIVANPNGLSATNASFINTSRATLLAGRPEVADGQLKALVTDPAAVLYVNGAQNTAGDQLDLIATQVLIGSDPDAAGKKPRLDGGKMLSVIGGSNRVDYAKSARDGFTEASITPVNPAAPFAAPVQKQIDTAALGIATTGRISVLDTYAPPVDASAAVVSAPKKVLKGTVTDVGTQIKAGGSLNDSAGTVISKAAVGQVNTKVDTLSVSVDIGGKADVSAIGRPVYNAAQTIITGGSVLEAGKTAATALTPVIKDSISSGKPPVTFTFGIGVDVKTSSATSQATTALASKTESGASVNLTGKDNVTLVGTDIAAKDNINVKGGTVNLNAAQTSTAGTSKSTDVGVDLSLKLDTKANATFGLDVSVQNGSGNTASTTAKGVNLNAGKDLNVAADKGLSTQAATLTSGGNTRLSGSTVSLGSATNTQSENKQSSGGSGSLSVSANLVSGTVSGAGIGVKVNNSASSSASSTEVGNTLTSGGKVDVTSGDSLLFKGAVLAKDDVTLKAGGDVTVDSLKGSTSASNKAMTAEAGLSLSFADGAVGGGKANFGFTDSKGNSATSTATGSSITSGGNATVTAGKDVNLAGTAIKVVKNISLGAGQNVNALPTTSTTASNSSSLGVKVGVEATSTSATGTFGFNNGKDSASSSTQNGGSLTSGGNTTVQAGKNVQIASDIKAGGTTTVSAPGKIDVLATSSSSSSSSSKVGVDLGLTLGWGTSGLTSGSGNVGVDVSSSQAASQAQAGSKVDSGVDVGVASGKDLTLTGTQVSAGNNVALTAGGNLNLNPAKGSSSSSSSSVGVKADVTVSDAKKGAGFDVSVANSQASATTQQGVNVTGGNNVTLGAGKDLSLTGSATAGNNLTLTAPGRISVVAPVSTENKTSSSTAVGAGVNVNFTSGAPSSGDGRLNVALSNSKLQSSTATGGALGATKGDLTVTAGKDVSTQGTAITAGKNATIAAGGNVSLGSANSGIVSTSSDLVVNPTVSADPKTGGTGTLKITVNRSSTNNSTQAPTTVNAGNNITVTSGGNVLLTGDAKAGNSVSITAAGPVTVAATTNTVNQLDQKFGLDTSATLNLDASKGFQKGAFKIDLNSLGSTQNSITTTPAVISAGSGNVTIQSGGPLTLVGTQISAPKGTASISAPSIVRRTVKSSASSSTQPTVNISGSASLDKGKIDTIVAAAKDVASLNFKDTTNLEAAAAINPQDIASGTVPVISIQPGSSSSSSSSTAVKISDQKTR</sequence>
<name>A0ACC6P2J8_9BURK</name>
<dbReference type="EMBL" id="JAWDIE010000011">
    <property type="protein sequence ID" value="MEJ7138453.1"/>
    <property type="molecule type" value="Genomic_DNA"/>
</dbReference>
<comment type="caution">
    <text evidence="1">The sequence shown here is derived from an EMBL/GenBank/DDBJ whole genome shotgun (WGS) entry which is preliminary data.</text>
</comment>
<gene>
    <name evidence="1" type="ORF">RV045_08420</name>
</gene>
<proteinExistence type="predicted"/>
<organism evidence="1 2">
    <name type="scientific">Amphibiibacter pelophylacis</name>
    <dbReference type="NCBI Taxonomy" id="1799477"/>
    <lineage>
        <taxon>Bacteria</taxon>
        <taxon>Pseudomonadati</taxon>
        <taxon>Pseudomonadota</taxon>
        <taxon>Betaproteobacteria</taxon>
        <taxon>Burkholderiales</taxon>
        <taxon>Sphaerotilaceae</taxon>
        <taxon>Amphibiibacter</taxon>
    </lineage>
</organism>
<reference evidence="1" key="1">
    <citation type="submission" date="2023-10" db="EMBL/GenBank/DDBJ databases">
        <title>Amphibacter perezi, gen. nov., sp. nov. a novel taxa of the family Comamonadaceae, class Betaproteobacteria isolated from the skin microbiota of Pelophylax perezi from different populations.</title>
        <authorList>
            <person name="Costa S."/>
            <person name="Proenca D.N."/>
            <person name="Lopes I."/>
            <person name="Morais P.V."/>
        </authorList>
    </citation>
    <scope>NUCLEOTIDE SEQUENCE</scope>
    <source>
        <strain evidence="1">SL12-8</strain>
    </source>
</reference>
<evidence type="ECO:0000313" key="1">
    <source>
        <dbReference type="EMBL" id="MEJ7138453.1"/>
    </source>
</evidence>
<accession>A0ACC6P2J8</accession>
<evidence type="ECO:0000313" key="2">
    <source>
        <dbReference type="Proteomes" id="UP001364695"/>
    </source>
</evidence>
<dbReference type="Proteomes" id="UP001364695">
    <property type="component" value="Unassembled WGS sequence"/>
</dbReference>